<keyword evidence="4 8" id="KW-1003">Cell membrane</keyword>
<comment type="caution">
    <text evidence="10">The sequence shown here is derived from an EMBL/GenBank/DDBJ whole genome shotgun (WGS) entry which is preliminary data.</text>
</comment>
<feature type="transmembrane region" description="Helical" evidence="9">
    <location>
        <begin position="83"/>
        <end position="100"/>
    </location>
</feature>
<protein>
    <recommendedName>
        <fullName evidence="8">Riboflavin transporter</fullName>
    </recommendedName>
</protein>
<evidence type="ECO:0000313" key="11">
    <source>
        <dbReference type="Proteomes" id="UP000743899"/>
    </source>
</evidence>
<feature type="transmembrane region" description="Helical" evidence="9">
    <location>
        <begin position="6"/>
        <end position="25"/>
    </location>
</feature>
<dbReference type="Pfam" id="PF12822">
    <property type="entry name" value="ECF_trnsprt"/>
    <property type="match status" value="1"/>
</dbReference>
<keyword evidence="11" id="KW-1185">Reference proteome</keyword>
<keyword evidence="3 8" id="KW-0813">Transport</keyword>
<dbReference type="Proteomes" id="UP000743899">
    <property type="component" value="Unassembled WGS sequence"/>
</dbReference>
<comment type="similarity">
    <text evidence="2 8">Belongs to the prokaryotic riboflavin transporter (P-RFT) (TC 2.A.87) family.</text>
</comment>
<dbReference type="Gene3D" id="1.10.1760.20">
    <property type="match status" value="1"/>
</dbReference>
<dbReference type="RefSeq" id="WP_161919187.1">
    <property type="nucleotide sequence ID" value="NZ_JAACYS010000003.1"/>
</dbReference>
<evidence type="ECO:0000256" key="5">
    <source>
        <dbReference type="ARBA" id="ARBA00022692"/>
    </source>
</evidence>
<dbReference type="EMBL" id="JAACYS010000003">
    <property type="protein sequence ID" value="NCU16348.1"/>
    <property type="molecule type" value="Genomic_DNA"/>
</dbReference>
<dbReference type="InterPro" id="IPR025720">
    <property type="entry name" value="RibU"/>
</dbReference>
<dbReference type="PIRSF" id="PIRSF037778">
    <property type="entry name" value="UCP037778_transp_RibU"/>
    <property type="match status" value="1"/>
</dbReference>
<evidence type="ECO:0000256" key="2">
    <source>
        <dbReference type="ARBA" id="ARBA00005540"/>
    </source>
</evidence>
<comment type="subcellular location">
    <subcellularLocation>
        <location evidence="1">Cell membrane</location>
        <topology evidence="1">Multi-pass membrane protein</topology>
    </subcellularLocation>
</comment>
<dbReference type="PANTHER" id="PTHR38438">
    <property type="entry name" value="RIBOFLAVIN TRANSPORTER RIBU"/>
    <property type="match status" value="1"/>
</dbReference>
<evidence type="ECO:0000256" key="7">
    <source>
        <dbReference type="ARBA" id="ARBA00023136"/>
    </source>
</evidence>
<keyword evidence="5 9" id="KW-0812">Transmembrane</keyword>
<reference evidence="10 11" key="1">
    <citation type="submission" date="2020-01" db="EMBL/GenBank/DDBJ databases">
        <title>A novel Bacillus sp. from Pasinler.</title>
        <authorList>
            <person name="Adiguzel A."/>
            <person name="Ay H."/>
            <person name="Baltaci M.O."/>
        </authorList>
    </citation>
    <scope>NUCLEOTIDE SEQUENCE [LARGE SCALE GENOMIC DNA]</scope>
    <source>
        <strain evidence="10 11">P1</strain>
    </source>
</reference>
<evidence type="ECO:0000256" key="3">
    <source>
        <dbReference type="ARBA" id="ARBA00022448"/>
    </source>
</evidence>
<proteinExistence type="inferred from homology"/>
<evidence type="ECO:0000256" key="9">
    <source>
        <dbReference type="SAM" id="Phobius"/>
    </source>
</evidence>
<evidence type="ECO:0000256" key="4">
    <source>
        <dbReference type="ARBA" id="ARBA00022475"/>
    </source>
</evidence>
<dbReference type="PANTHER" id="PTHR38438:SF1">
    <property type="entry name" value="RIBOFLAVIN TRANSPORTER RIBU"/>
    <property type="match status" value="1"/>
</dbReference>
<feature type="transmembrane region" description="Helical" evidence="9">
    <location>
        <begin position="147"/>
        <end position="172"/>
    </location>
</feature>
<dbReference type="InterPro" id="IPR024529">
    <property type="entry name" value="ECF_trnsprt_substrate-spec"/>
</dbReference>
<organism evidence="10 11">
    <name type="scientific">Pallidibacillus pasinlerensis</name>
    <dbReference type="NCBI Taxonomy" id="2703818"/>
    <lineage>
        <taxon>Bacteria</taxon>
        <taxon>Bacillati</taxon>
        <taxon>Bacillota</taxon>
        <taxon>Bacilli</taxon>
        <taxon>Bacillales</taxon>
        <taxon>Bacillaceae</taxon>
        <taxon>Pallidibacillus</taxon>
    </lineage>
</organism>
<accession>A0ABW9ZYV6</accession>
<evidence type="ECO:0000256" key="6">
    <source>
        <dbReference type="ARBA" id="ARBA00022989"/>
    </source>
</evidence>
<keyword evidence="7 8" id="KW-0472">Membrane</keyword>
<evidence type="ECO:0000256" key="8">
    <source>
        <dbReference type="PIRNR" id="PIRNR037778"/>
    </source>
</evidence>
<evidence type="ECO:0000256" key="1">
    <source>
        <dbReference type="ARBA" id="ARBA00004651"/>
    </source>
</evidence>
<keyword evidence="6 9" id="KW-1133">Transmembrane helix</keyword>
<feature type="transmembrane region" description="Helical" evidence="9">
    <location>
        <begin position="112"/>
        <end position="135"/>
    </location>
</feature>
<name>A0ABW9ZYV6_9BACI</name>
<gene>
    <name evidence="10" type="ORF">GW534_00970</name>
</gene>
<feature type="transmembrane region" description="Helical" evidence="9">
    <location>
        <begin position="45"/>
        <end position="63"/>
    </location>
</feature>
<sequence length="186" mass="20491">MKKLGVKAFVAIGMLSAIAYVLMLLNFPLPMFPTWLKIDFSDVPALVGAIIMGPVAGILIELIKNILDVISTGSETGVPVGHIANFTTGLLFVLPTYYAYKKVQSKKGVITGLTVATIITTLGMSVLNYFVFFPMYSIFMGFEVPKLMVVIAVAPFNLIKCIMISIVFYVLYSKMQDRIAKMRQAF</sequence>
<evidence type="ECO:0000313" key="10">
    <source>
        <dbReference type="EMBL" id="NCU16348.1"/>
    </source>
</evidence>
<comment type="function">
    <text evidence="8">Probably a riboflavin-binding protein that interacts with the energy-coupling factor (ECF) ABC-transporter complex.</text>
</comment>